<keyword evidence="2" id="KW-0472">Membrane</keyword>
<evidence type="ECO:0000256" key="1">
    <source>
        <dbReference type="SAM" id="MobiDB-lite"/>
    </source>
</evidence>
<evidence type="ECO:0000313" key="4">
    <source>
        <dbReference type="Proteomes" id="UP000319852"/>
    </source>
</evidence>
<keyword evidence="2" id="KW-1133">Transmembrane helix</keyword>
<dbReference type="AlphaFoldDB" id="A0A517MY19"/>
<dbReference type="KEGG" id="amob:HG15A2_31090"/>
<dbReference type="EMBL" id="CP036263">
    <property type="protein sequence ID" value="QDS99778.1"/>
    <property type="molecule type" value="Genomic_DNA"/>
</dbReference>
<gene>
    <name evidence="3" type="ORF">HG15A2_31090</name>
</gene>
<protein>
    <submittedName>
        <fullName evidence="3">Uncharacterized protein</fullName>
    </submittedName>
</protein>
<dbReference type="RefSeq" id="WP_145060946.1">
    <property type="nucleotide sequence ID" value="NZ_CP036263.1"/>
</dbReference>
<feature type="transmembrane region" description="Helical" evidence="2">
    <location>
        <begin position="37"/>
        <end position="57"/>
    </location>
</feature>
<name>A0A517MY19_9BACT</name>
<dbReference type="Proteomes" id="UP000319852">
    <property type="component" value="Chromosome"/>
</dbReference>
<sequence length="193" mass="21156">METWLQPNRRVLTLAMVPAGLLAVIGALLWLTFSATLLKILAGCLVVLGLIMLFGLASQLRRPRISYDSGQVRFHLRARQPVAVPVEHVEAFFLGQGPASLPVGAGKSTETVNLVARLSQKAPEWAEVEVKQALGNWKEGYATVRGTWCEPLTPDLLRFLNRRLREVSEANAAQEKSSQEQSKPVDSGDAART</sequence>
<evidence type="ECO:0000256" key="2">
    <source>
        <dbReference type="SAM" id="Phobius"/>
    </source>
</evidence>
<keyword evidence="2" id="KW-0812">Transmembrane</keyword>
<feature type="compositionally biased region" description="Polar residues" evidence="1">
    <location>
        <begin position="174"/>
        <end position="184"/>
    </location>
</feature>
<feature type="transmembrane region" description="Helical" evidence="2">
    <location>
        <begin position="12"/>
        <end position="31"/>
    </location>
</feature>
<feature type="region of interest" description="Disordered" evidence="1">
    <location>
        <begin position="168"/>
        <end position="193"/>
    </location>
</feature>
<evidence type="ECO:0000313" key="3">
    <source>
        <dbReference type="EMBL" id="QDS99778.1"/>
    </source>
</evidence>
<keyword evidence="4" id="KW-1185">Reference proteome</keyword>
<accession>A0A517MY19</accession>
<proteinExistence type="predicted"/>
<reference evidence="3 4" key="1">
    <citation type="submission" date="2019-02" db="EMBL/GenBank/DDBJ databases">
        <title>Deep-cultivation of Planctomycetes and their phenomic and genomic characterization uncovers novel biology.</title>
        <authorList>
            <person name="Wiegand S."/>
            <person name="Jogler M."/>
            <person name="Boedeker C."/>
            <person name="Pinto D."/>
            <person name="Vollmers J."/>
            <person name="Rivas-Marin E."/>
            <person name="Kohn T."/>
            <person name="Peeters S.H."/>
            <person name="Heuer A."/>
            <person name="Rast P."/>
            <person name="Oberbeckmann S."/>
            <person name="Bunk B."/>
            <person name="Jeske O."/>
            <person name="Meyerdierks A."/>
            <person name="Storesund J.E."/>
            <person name="Kallscheuer N."/>
            <person name="Luecker S."/>
            <person name="Lage O.M."/>
            <person name="Pohl T."/>
            <person name="Merkel B.J."/>
            <person name="Hornburger P."/>
            <person name="Mueller R.-W."/>
            <person name="Bruemmer F."/>
            <person name="Labrenz M."/>
            <person name="Spormann A.M."/>
            <person name="Op den Camp H."/>
            <person name="Overmann J."/>
            <person name="Amann R."/>
            <person name="Jetten M.S.M."/>
            <person name="Mascher T."/>
            <person name="Medema M.H."/>
            <person name="Devos D.P."/>
            <person name="Kaster A.-K."/>
            <person name="Ovreas L."/>
            <person name="Rohde M."/>
            <person name="Galperin M.Y."/>
            <person name="Jogler C."/>
        </authorList>
    </citation>
    <scope>NUCLEOTIDE SEQUENCE [LARGE SCALE GENOMIC DNA]</scope>
    <source>
        <strain evidence="3 4">HG15A2</strain>
    </source>
</reference>
<organism evidence="3 4">
    <name type="scientific">Adhaeretor mobilis</name>
    <dbReference type="NCBI Taxonomy" id="1930276"/>
    <lineage>
        <taxon>Bacteria</taxon>
        <taxon>Pseudomonadati</taxon>
        <taxon>Planctomycetota</taxon>
        <taxon>Planctomycetia</taxon>
        <taxon>Pirellulales</taxon>
        <taxon>Lacipirellulaceae</taxon>
        <taxon>Adhaeretor</taxon>
    </lineage>
</organism>
<dbReference type="OrthoDB" id="276259at2"/>